<accession>A0ABN0SGP7</accession>
<keyword evidence="16" id="KW-1185">Reference proteome</keyword>
<keyword evidence="9 12" id="KW-0808">Transferase</keyword>
<evidence type="ECO:0000259" key="14">
    <source>
        <dbReference type="Pfam" id="PF07085"/>
    </source>
</evidence>
<dbReference type="PANTHER" id="PTHR43356:SF3">
    <property type="entry name" value="PHOSPHATE ACETYLTRANSFERASE"/>
    <property type="match status" value="1"/>
</dbReference>
<dbReference type="Pfam" id="PF01515">
    <property type="entry name" value="PTA_PTB"/>
    <property type="match status" value="1"/>
</dbReference>
<dbReference type="NCBIfam" id="NF007233">
    <property type="entry name" value="PRK09653.1"/>
    <property type="match status" value="1"/>
</dbReference>
<gene>
    <name evidence="15" type="ORF">AU05_20960</name>
</gene>
<evidence type="ECO:0000256" key="7">
    <source>
        <dbReference type="ARBA" id="ARBA00021528"/>
    </source>
</evidence>
<evidence type="ECO:0000256" key="12">
    <source>
        <dbReference type="PIRNR" id="PIRNR006107"/>
    </source>
</evidence>
<dbReference type="Gene3D" id="3.40.1390.20">
    <property type="entry name" value="HprK N-terminal domain-like"/>
    <property type="match status" value="1"/>
</dbReference>
<evidence type="ECO:0000256" key="3">
    <source>
        <dbReference type="ARBA" id="ARBA00008756"/>
    </source>
</evidence>
<dbReference type="Gene3D" id="3.40.50.300">
    <property type="entry name" value="P-loop containing nucleotide triphosphate hydrolases"/>
    <property type="match status" value="1"/>
</dbReference>
<evidence type="ECO:0000256" key="11">
    <source>
        <dbReference type="ARBA" id="ARBA00031108"/>
    </source>
</evidence>
<comment type="similarity">
    <text evidence="3 12">In the C-terminal section; belongs to the phosphate acetyltransferase and butyryltransferase family.</text>
</comment>
<dbReference type="Pfam" id="PF07085">
    <property type="entry name" value="DRTGG"/>
    <property type="match status" value="1"/>
</dbReference>
<dbReference type="NCBIfam" id="NF004167">
    <property type="entry name" value="PRK05632.1"/>
    <property type="match status" value="1"/>
</dbReference>
<evidence type="ECO:0000256" key="10">
    <source>
        <dbReference type="ARBA" id="ARBA00023315"/>
    </source>
</evidence>
<evidence type="ECO:0000256" key="6">
    <source>
        <dbReference type="ARBA" id="ARBA00012707"/>
    </source>
</evidence>
<dbReference type="Gene3D" id="3.40.50.10750">
    <property type="entry name" value="Isocitrate/Isopropylmalate dehydrogenase-like"/>
    <property type="match status" value="1"/>
</dbReference>
<dbReference type="SUPFAM" id="SSF75138">
    <property type="entry name" value="HprK N-terminal domain-like"/>
    <property type="match status" value="1"/>
</dbReference>
<organism evidence="15 16">
    <name type="scientific">Ectopseudomonas composti</name>
    <dbReference type="NCBI Taxonomy" id="658457"/>
    <lineage>
        <taxon>Bacteria</taxon>
        <taxon>Pseudomonadati</taxon>
        <taxon>Pseudomonadota</taxon>
        <taxon>Gammaproteobacteria</taxon>
        <taxon>Pseudomonadales</taxon>
        <taxon>Pseudomonadaceae</taxon>
        <taxon>Ectopseudomonas</taxon>
    </lineage>
</organism>
<feature type="domain" description="DRTGG" evidence="14">
    <location>
        <begin position="217"/>
        <end position="328"/>
    </location>
</feature>
<dbReference type="Gene3D" id="3.40.50.10950">
    <property type="match status" value="1"/>
</dbReference>
<comment type="subunit">
    <text evidence="5">Homohexamer.</text>
</comment>
<comment type="catalytic activity">
    <reaction evidence="12">
        <text>acetyl-CoA + phosphate = acetyl phosphate + CoA</text>
        <dbReference type="Rhea" id="RHEA:19521"/>
        <dbReference type="ChEBI" id="CHEBI:22191"/>
        <dbReference type="ChEBI" id="CHEBI:43474"/>
        <dbReference type="ChEBI" id="CHEBI:57287"/>
        <dbReference type="ChEBI" id="CHEBI:57288"/>
        <dbReference type="EC" id="2.3.1.8"/>
    </reaction>
</comment>
<evidence type="ECO:0000256" key="1">
    <source>
        <dbReference type="ARBA" id="ARBA00004496"/>
    </source>
</evidence>
<dbReference type="InterPro" id="IPR027417">
    <property type="entry name" value="P-loop_NTPase"/>
</dbReference>
<dbReference type="Proteomes" id="UP000023842">
    <property type="component" value="Unassembled WGS sequence"/>
</dbReference>
<comment type="function">
    <text evidence="12">Involved in acetate metabolism.</text>
</comment>
<dbReference type="EMBL" id="JFJN01000007">
    <property type="protein sequence ID" value="EZH83607.1"/>
    <property type="molecule type" value="Genomic_DNA"/>
</dbReference>
<comment type="caution">
    <text evidence="15">The sequence shown here is derived from an EMBL/GenBank/DDBJ whole genome shotgun (WGS) entry which is preliminary data.</text>
</comment>
<evidence type="ECO:0000259" key="13">
    <source>
        <dbReference type="Pfam" id="PF01515"/>
    </source>
</evidence>
<dbReference type="CDD" id="cd03109">
    <property type="entry name" value="DTBS"/>
    <property type="match status" value="1"/>
</dbReference>
<name>A0ABN0SGP7_9GAMM</name>
<dbReference type="InterPro" id="IPR002505">
    <property type="entry name" value="PTA_PTB"/>
</dbReference>
<dbReference type="InterPro" id="IPR028979">
    <property type="entry name" value="Ser_kin/Pase_Hpr-like_N_sf"/>
</dbReference>
<dbReference type="SUPFAM" id="SSF52540">
    <property type="entry name" value="P-loop containing nucleoside triphosphate hydrolases"/>
    <property type="match status" value="1"/>
</dbReference>
<dbReference type="InterPro" id="IPR016475">
    <property type="entry name" value="P-Actrans_bac"/>
</dbReference>
<protein>
    <recommendedName>
        <fullName evidence="7 12">Phosphate acetyltransferase</fullName>
        <ecNumber evidence="6 12">2.3.1.8</ecNumber>
    </recommendedName>
    <alternativeName>
        <fullName evidence="11 12">Phosphotransacetylase</fullName>
    </alternativeName>
</protein>
<reference evidence="16" key="1">
    <citation type="journal article" date="2014" name="Genome Announc.">
        <title>Draft Genome Sequence of the algae degrading bacterium Pseudomonas mendocina AD6.</title>
        <authorList>
            <person name="Barney B.M."/>
            <person name="Lenneman E.M."/>
        </authorList>
    </citation>
    <scope>NUCLEOTIDE SEQUENCE [LARGE SCALE GENOMIC DNA]</scope>
    <source>
        <strain evidence="16">AD6</strain>
    </source>
</reference>
<dbReference type="Pfam" id="PF13500">
    <property type="entry name" value="AAA_26"/>
    <property type="match status" value="1"/>
</dbReference>
<evidence type="ECO:0000256" key="2">
    <source>
        <dbReference type="ARBA" id="ARBA00004989"/>
    </source>
</evidence>
<dbReference type="InterPro" id="IPR010766">
    <property type="entry name" value="DRTGG"/>
</dbReference>
<evidence type="ECO:0000313" key="16">
    <source>
        <dbReference type="Proteomes" id="UP000023842"/>
    </source>
</evidence>
<keyword evidence="8 12" id="KW-0963">Cytoplasm</keyword>
<dbReference type="InterPro" id="IPR042113">
    <property type="entry name" value="P_AcTrfase_dom1"/>
</dbReference>
<comment type="similarity">
    <text evidence="4 12">In the N-terminal section; belongs to the CobB/CobQ family.</text>
</comment>
<feature type="domain" description="Phosphate acetyl/butaryl transferase" evidence="13">
    <location>
        <begin position="374"/>
        <end position="689"/>
    </location>
</feature>
<dbReference type="SUPFAM" id="SSF53659">
    <property type="entry name" value="Isocitrate/Isopropylmalate dehydrogenase-like"/>
    <property type="match status" value="1"/>
</dbReference>
<evidence type="ECO:0000256" key="5">
    <source>
        <dbReference type="ARBA" id="ARBA00011643"/>
    </source>
</evidence>
<evidence type="ECO:0000256" key="9">
    <source>
        <dbReference type="ARBA" id="ARBA00022679"/>
    </source>
</evidence>
<evidence type="ECO:0000256" key="4">
    <source>
        <dbReference type="ARBA" id="ARBA00009786"/>
    </source>
</evidence>
<dbReference type="NCBIfam" id="TIGR00651">
    <property type="entry name" value="pta"/>
    <property type="match status" value="1"/>
</dbReference>
<comment type="domain">
    <text evidence="12">The N-terminal region seems to be important for proper quaternary structure. The C-terminal region contains the substrate-binding site.</text>
</comment>
<evidence type="ECO:0000313" key="15">
    <source>
        <dbReference type="EMBL" id="EZH83607.1"/>
    </source>
</evidence>
<dbReference type="EC" id="2.3.1.8" evidence="6 12"/>
<comment type="pathway">
    <text evidence="2 12">Metabolic intermediate biosynthesis; acetyl-CoA biosynthesis; acetyl-CoA from acetate: step 2/2.</text>
</comment>
<dbReference type="RefSeq" id="WP_036998980.1">
    <property type="nucleotide sequence ID" value="NZ_JFJN01000007.1"/>
</dbReference>
<dbReference type="InterPro" id="IPR050500">
    <property type="entry name" value="Phos_Acetyltrans/Butyryltrans"/>
</dbReference>
<keyword evidence="10 12" id="KW-0012">Acyltransferase</keyword>
<sequence>MHTFFIAPTGFGVGLTSISLGLVGALERSGLKVGFFKPIAQPHAGDLGPERSSELVARTHGLNSPRPLPLSHVERMLGDGQLDELLEEIISLYQQAAVDKDVVIVEGMVPTRHASYAARVNLHLAKSLDADVILVSAPEDENLTELCDRIEIQAQQFGGPKDAKVLGVILNKVRSDDGITAFTERLQELSPLLKSNDFRLLGCIPWLDELNAPRTKDVAELLGARILNAGDYEQRRMMKIVLCARAVANSVQLLKPGTLVVTPGDRDDIILSACLAAMNGVPLAGLLLCSDFAPDPRIMELCQGALASGLPVMTVATGSYDTATHLNRLNKEIPLDDRERAEKVSDFVAGHIDHDWLSARCGTPRELRLSPPAFRYQLVQRAKAAGKRIVLPEGAEPRTVQAAAICQARGIARCVLLAKPDEVQAVARAQGIELPDGLEILDPDLIRGRYIEPMVELRKGKGLNAPMAEAQLEDTVVLGTMMLALDEVDGLVSGAIHTTANTIRPALQLIKTAPGYNLVSSVFFMLLPDQVLVYGDCAVNPDPNAEQLAEIALQSAKSAQAFGIPPRVAMISYSTGDSGSGEEVEKVRAATRLAREKRPDLLLDGPLQYDAAAIESVGRQKAPNSPVAGRATVFVFPDLNTGNTTYKAVQRSADCISVGPMLQGLRKPVNDLSRGALVDDIVFTIALTAIQAADLPS</sequence>
<dbReference type="InterPro" id="IPR042112">
    <property type="entry name" value="P_AcTrfase_dom2"/>
</dbReference>
<dbReference type="InterPro" id="IPR004614">
    <property type="entry name" value="P_AcTrfase"/>
</dbReference>
<proteinExistence type="inferred from homology"/>
<evidence type="ECO:0000256" key="8">
    <source>
        <dbReference type="ARBA" id="ARBA00022490"/>
    </source>
</evidence>
<dbReference type="PANTHER" id="PTHR43356">
    <property type="entry name" value="PHOSPHATE ACETYLTRANSFERASE"/>
    <property type="match status" value="1"/>
</dbReference>
<comment type="subcellular location">
    <subcellularLocation>
        <location evidence="1 12">Cytoplasm</location>
    </subcellularLocation>
</comment>
<dbReference type="PIRSF" id="PIRSF006107">
    <property type="entry name" value="PhpActrans_proteobac"/>
    <property type="match status" value="1"/>
</dbReference>